<protein>
    <submittedName>
        <fullName evidence="1">Uncharacterized protein</fullName>
    </submittedName>
</protein>
<reference evidence="1" key="1">
    <citation type="submission" date="2023-08" db="EMBL/GenBank/DDBJ databases">
        <title>Chromosome-level Genome Assembly of mud carp (Cirrhinus molitorella).</title>
        <authorList>
            <person name="Liu H."/>
        </authorList>
    </citation>
    <scope>NUCLEOTIDE SEQUENCE</scope>
    <source>
        <strain evidence="1">Prfri</strain>
        <tissue evidence="1">Muscle</tissue>
    </source>
</reference>
<comment type="caution">
    <text evidence="1">The sequence shown here is derived from an EMBL/GenBank/DDBJ whole genome shotgun (WGS) entry which is preliminary data.</text>
</comment>
<accession>A0AA88P0P1</accession>
<dbReference type="EMBL" id="JAUYZG010000025">
    <property type="protein sequence ID" value="KAK2867394.1"/>
    <property type="molecule type" value="Genomic_DNA"/>
</dbReference>
<sequence length="182" mass="20343">MAQSFRRPYNNPALRSFGSADSRSARCYGGNLTCGESSKLYGEPAFSTSGLIRNLKNVSEEGLRLSIGRCRCYLFPHPLSQLLVTALRSIPANYPHEFPRTKTALCERSEARPPPPPWRRTRAVLRPGMGGGDGRARHFGSAVSPYLASSQLEDRGEFERRSQLPSLERTEIMRPYVENGVR</sequence>
<organism evidence="1 2">
    <name type="scientific">Cirrhinus molitorella</name>
    <name type="common">mud carp</name>
    <dbReference type="NCBI Taxonomy" id="172907"/>
    <lineage>
        <taxon>Eukaryota</taxon>
        <taxon>Metazoa</taxon>
        <taxon>Chordata</taxon>
        <taxon>Craniata</taxon>
        <taxon>Vertebrata</taxon>
        <taxon>Euteleostomi</taxon>
        <taxon>Actinopterygii</taxon>
        <taxon>Neopterygii</taxon>
        <taxon>Teleostei</taxon>
        <taxon>Ostariophysi</taxon>
        <taxon>Cypriniformes</taxon>
        <taxon>Cyprinidae</taxon>
        <taxon>Labeoninae</taxon>
        <taxon>Labeonini</taxon>
        <taxon>Cirrhinus</taxon>
    </lineage>
</organism>
<evidence type="ECO:0000313" key="1">
    <source>
        <dbReference type="EMBL" id="KAK2867394.1"/>
    </source>
</evidence>
<dbReference type="AlphaFoldDB" id="A0AA88P0P1"/>
<proteinExistence type="predicted"/>
<gene>
    <name evidence="1" type="ORF">Q8A67_025511</name>
</gene>
<evidence type="ECO:0000313" key="2">
    <source>
        <dbReference type="Proteomes" id="UP001187343"/>
    </source>
</evidence>
<keyword evidence="2" id="KW-1185">Reference proteome</keyword>
<name>A0AA88P0P1_9TELE</name>
<dbReference type="Proteomes" id="UP001187343">
    <property type="component" value="Unassembled WGS sequence"/>
</dbReference>